<accession>A0ABS0FUI4</accession>
<name>A0ABS0FUI4_9PSED</name>
<dbReference type="EMBL" id="JADLJS010000001">
    <property type="protein sequence ID" value="MBF8644033.1"/>
    <property type="molecule type" value="Genomic_DNA"/>
</dbReference>
<organism evidence="1 2">
    <name type="scientific">Pseudomonas pudica</name>
    <dbReference type="NCBI Taxonomy" id="272772"/>
    <lineage>
        <taxon>Bacteria</taxon>
        <taxon>Pseudomonadati</taxon>
        <taxon>Pseudomonadota</taxon>
        <taxon>Gammaproteobacteria</taxon>
        <taxon>Pseudomonadales</taxon>
        <taxon>Pseudomonadaceae</taxon>
        <taxon>Pseudomonas</taxon>
    </lineage>
</organism>
<keyword evidence="2" id="KW-1185">Reference proteome</keyword>
<protein>
    <recommendedName>
        <fullName evidence="3">HNH endonuclease</fullName>
    </recommendedName>
</protein>
<evidence type="ECO:0000313" key="2">
    <source>
        <dbReference type="Proteomes" id="UP000639294"/>
    </source>
</evidence>
<evidence type="ECO:0008006" key="3">
    <source>
        <dbReference type="Google" id="ProtNLM"/>
    </source>
</evidence>
<comment type="caution">
    <text evidence="1">The sequence shown here is derived from an EMBL/GenBank/DDBJ whole genome shotgun (WGS) entry which is preliminary data.</text>
</comment>
<evidence type="ECO:0000313" key="1">
    <source>
        <dbReference type="EMBL" id="MBF8644033.1"/>
    </source>
</evidence>
<reference evidence="1 2" key="1">
    <citation type="submission" date="2020-10" db="EMBL/GenBank/DDBJ databases">
        <title>Genome sequences of Pseudomonas isolates.</title>
        <authorList>
            <person name="Wessels L."/>
            <person name="Reich F."/>
            <person name="Hammerl J."/>
        </authorList>
    </citation>
    <scope>NUCLEOTIDE SEQUENCE [LARGE SCALE GENOMIC DNA]</scope>
    <source>
        <strain evidence="1 2">20-MO00628-0</strain>
    </source>
</reference>
<dbReference type="Gene3D" id="1.10.30.50">
    <property type="match status" value="1"/>
</dbReference>
<proteinExistence type="predicted"/>
<dbReference type="Proteomes" id="UP000639294">
    <property type="component" value="Unassembled WGS sequence"/>
</dbReference>
<gene>
    <name evidence="1" type="ORF">IRZ77_00470</name>
</gene>
<sequence length="282" mass="32353">MKSLTPLPAKPSYLERYILIRDKKHKKTRAPLTLAHALIEARYKAYALAVKQDDLVSLKANDDTLKISDLLRACYDVATQPLKDMKKAIKEIQPKRQLKYCPMCGTTLPKTFDHYMPAVRFPEFAVHPHNLVPCCSRCNSTKDDDWLNTKGERQYFHAYADTIPDVQFVEVALVENPVTKRVGAKFNLQRPAGLKDHKWRLIDSHFSRLKLIELYDEHGNDEVAEILADCFTHLESGGGNARTFLTGRASDRTRTYGRNHWVVVLLTALSQHPNLDQWIQNQ</sequence>
<dbReference type="RefSeq" id="WP_196172588.1">
    <property type="nucleotide sequence ID" value="NZ_JADLJR010000001.1"/>
</dbReference>